<evidence type="ECO:0000313" key="2">
    <source>
        <dbReference type="Proteomes" id="UP000299102"/>
    </source>
</evidence>
<sequence length="149" mass="16413">MVANWLSVSDTDQKVPGAILTTDGLNMDHKAPRVRIQTENMKKGPRDTIWKRRAEGVAAASFPPDNKQTHSAPKGRDLGSEFLGVSNYLNACLRAKFLFQIERLNSDQIRPSSFHTARCGWGLKTYGVTKTSGTRGLTCALRHEASIGI</sequence>
<keyword evidence="2" id="KW-1185">Reference proteome</keyword>
<name>A0A4C1YWB9_EUMVA</name>
<gene>
    <name evidence="1" type="ORF">EVAR_57900_1</name>
</gene>
<proteinExistence type="predicted"/>
<evidence type="ECO:0000313" key="1">
    <source>
        <dbReference type="EMBL" id="GBP78949.1"/>
    </source>
</evidence>
<comment type="caution">
    <text evidence="1">The sequence shown here is derived from an EMBL/GenBank/DDBJ whole genome shotgun (WGS) entry which is preliminary data.</text>
</comment>
<dbReference type="AlphaFoldDB" id="A0A4C1YWB9"/>
<organism evidence="1 2">
    <name type="scientific">Eumeta variegata</name>
    <name type="common">Bagworm moth</name>
    <name type="synonym">Eumeta japonica</name>
    <dbReference type="NCBI Taxonomy" id="151549"/>
    <lineage>
        <taxon>Eukaryota</taxon>
        <taxon>Metazoa</taxon>
        <taxon>Ecdysozoa</taxon>
        <taxon>Arthropoda</taxon>
        <taxon>Hexapoda</taxon>
        <taxon>Insecta</taxon>
        <taxon>Pterygota</taxon>
        <taxon>Neoptera</taxon>
        <taxon>Endopterygota</taxon>
        <taxon>Lepidoptera</taxon>
        <taxon>Glossata</taxon>
        <taxon>Ditrysia</taxon>
        <taxon>Tineoidea</taxon>
        <taxon>Psychidae</taxon>
        <taxon>Oiketicinae</taxon>
        <taxon>Eumeta</taxon>
    </lineage>
</organism>
<reference evidence="1 2" key="1">
    <citation type="journal article" date="2019" name="Commun. Biol.">
        <title>The bagworm genome reveals a unique fibroin gene that provides high tensile strength.</title>
        <authorList>
            <person name="Kono N."/>
            <person name="Nakamura H."/>
            <person name="Ohtoshi R."/>
            <person name="Tomita M."/>
            <person name="Numata K."/>
            <person name="Arakawa K."/>
        </authorList>
    </citation>
    <scope>NUCLEOTIDE SEQUENCE [LARGE SCALE GENOMIC DNA]</scope>
</reference>
<dbReference type="EMBL" id="BGZK01001393">
    <property type="protein sequence ID" value="GBP78949.1"/>
    <property type="molecule type" value="Genomic_DNA"/>
</dbReference>
<protein>
    <submittedName>
        <fullName evidence="1">Uncharacterized protein</fullName>
    </submittedName>
</protein>
<accession>A0A4C1YWB9</accession>
<dbReference type="Proteomes" id="UP000299102">
    <property type="component" value="Unassembled WGS sequence"/>
</dbReference>